<dbReference type="OrthoDB" id="9805474at2"/>
<evidence type="ECO:0000313" key="3">
    <source>
        <dbReference type="EMBL" id="ROQ25031.1"/>
    </source>
</evidence>
<evidence type="ECO:0000259" key="2">
    <source>
        <dbReference type="PROSITE" id="PS50883"/>
    </source>
</evidence>
<dbReference type="SUPFAM" id="SSF141868">
    <property type="entry name" value="EAL domain-like"/>
    <property type="match status" value="1"/>
</dbReference>
<dbReference type="Pfam" id="PF08447">
    <property type="entry name" value="PAS_3"/>
    <property type="match status" value="1"/>
</dbReference>
<sequence length="625" mass="69750">MSQQLLREGINSIADQLCRAVDQDFSFRVSTDSADVDLQKLAILTNFLLESMEENLQSLEESRQELEQRVLERTKRLDLIVKGAGVGIWEWDPEQDLVTVSTQWLGSLVSNNGDSTFGLNHWLAQMHPEDVGNFKKALHLHMNGVSERLQVEYRISDGAGGYRWVLCRGVCDRSPDTGKVTWMSGTVSDITKVRFHDKESGLVNSQYFELMTNERLSRGEPLSIVILNIANRGLVVENLSRRDVLFLVQAVVERLMTKTDHHSLLALLGTGLYGFLLPIGEPRKLEQFVRELMALFDEPFALGEQRLWLSCHIGACDLQSMEALSAEEGIYAAQLALRDMRSHQGSDYRLFEDCMRASSLERMDTEQLLRMALRQNWVKVKLQPIVDFERGEVSGYEALARIEHPTKGTISPGRFIPVAEETGLIRQLSDVVMAQAVALAADEGLKALHPTGFSLGVNLSALQLHDPALPDRIAALLEREGVEPSCFKLELTESAVMADPKSAIDIITRLRQLGMKVALDDFGTGYSSLAYLRQLPLDILKVDRSLVSGLDSHPDKYAILEMVLNLSAKLGLKVIVEGIETQEEFLQVLSLGGGFGQGFLFSKPVAPHELPEVHQRVKALFASMR</sequence>
<dbReference type="PANTHER" id="PTHR33121:SF70">
    <property type="entry name" value="SIGNALING PROTEIN YKOW"/>
    <property type="match status" value="1"/>
</dbReference>
<feature type="domain" description="EAL" evidence="2">
    <location>
        <begin position="362"/>
        <end position="618"/>
    </location>
</feature>
<dbReference type="Proteomes" id="UP000268033">
    <property type="component" value="Unassembled WGS sequence"/>
</dbReference>
<dbReference type="Gene3D" id="3.20.20.450">
    <property type="entry name" value="EAL domain"/>
    <property type="match status" value="1"/>
</dbReference>
<dbReference type="RefSeq" id="WP_050659384.1">
    <property type="nucleotide sequence ID" value="NZ_LFWC01000009.1"/>
</dbReference>
<dbReference type="InterPro" id="IPR043128">
    <property type="entry name" value="Rev_trsase/Diguanyl_cyclase"/>
</dbReference>
<evidence type="ECO:0000313" key="4">
    <source>
        <dbReference type="Proteomes" id="UP000268033"/>
    </source>
</evidence>
<dbReference type="Pfam" id="PF00563">
    <property type="entry name" value="EAL"/>
    <property type="match status" value="1"/>
</dbReference>
<dbReference type="SMART" id="SM00052">
    <property type="entry name" value="EAL"/>
    <property type="match status" value="1"/>
</dbReference>
<dbReference type="InterPro" id="IPR035919">
    <property type="entry name" value="EAL_sf"/>
</dbReference>
<name>A0A3N1PCC9_9GAMM</name>
<feature type="coiled-coil region" evidence="1">
    <location>
        <begin position="49"/>
        <end position="76"/>
    </location>
</feature>
<dbReference type="SUPFAM" id="SSF55073">
    <property type="entry name" value="Nucleotide cyclase"/>
    <property type="match status" value="1"/>
</dbReference>
<dbReference type="EMBL" id="RJUL01000006">
    <property type="protein sequence ID" value="ROQ25031.1"/>
    <property type="molecule type" value="Genomic_DNA"/>
</dbReference>
<dbReference type="AlphaFoldDB" id="A0A3N1PCC9"/>
<organism evidence="3 4">
    <name type="scientific">Gallaecimonas pentaromativorans</name>
    <dbReference type="NCBI Taxonomy" id="584787"/>
    <lineage>
        <taxon>Bacteria</taxon>
        <taxon>Pseudomonadati</taxon>
        <taxon>Pseudomonadota</taxon>
        <taxon>Gammaproteobacteria</taxon>
        <taxon>Enterobacterales</taxon>
        <taxon>Gallaecimonadaceae</taxon>
        <taxon>Gallaecimonas</taxon>
    </lineage>
</organism>
<dbReference type="SUPFAM" id="SSF55785">
    <property type="entry name" value="PYP-like sensor domain (PAS domain)"/>
    <property type="match status" value="1"/>
</dbReference>
<dbReference type="InterPro" id="IPR029787">
    <property type="entry name" value="Nucleotide_cyclase"/>
</dbReference>
<dbReference type="InterPro" id="IPR013655">
    <property type="entry name" value="PAS_fold_3"/>
</dbReference>
<reference evidence="3 4" key="1">
    <citation type="submission" date="2018-11" db="EMBL/GenBank/DDBJ databases">
        <title>Genomic Encyclopedia of Type Strains, Phase IV (KMG-IV): sequencing the most valuable type-strain genomes for metagenomic binning, comparative biology and taxonomic classification.</title>
        <authorList>
            <person name="Goeker M."/>
        </authorList>
    </citation>
    <scope>NUCLEOTIDE SEQUENCE [LARGE SCALE GENOMIC DNA]</scope>
    <source>
        <strain evidence="3 4">DSM 21945</strain>
    </source>
</reference>
<keyword evidence="4" id="KW-1185">Reference proteome</keyword>
<dbReference type="Gene3D" id="3.30.450.20">
    <property type="entry name" value="PAS domain"/>
    <property type="match status" value="1"/>
</dbReference>
<keyword evidence="1" id="KW-0175">Coiled coil</keyword>
<dbReference type="PANTHER" id="PTHR33121">
    <property type="entry name" value="CYCLIC DI-GMP PHOSPHODIESTERASE PDEF"/>
    <property type="match status" value="1"/>
</dbReference>
<dbReference type="Gene3D" id="3.30.70.270">
    <property type="match status" value="1"/>
</dbReference>
<dbReference type="GO" id="GO:0071111">
    <property type="term" value="F:cyclic-guanylate-specific phosphodiesterase activity"/>
    <property type="evidence" value="ECO:0007669"/>
    <property type="project" value="InterPro"/>
</dbReference>
<dbReference type="PROSITE" id="PS50883">
    <property type="entry name" value="EAL"/>
    <property type="match status" value="1"/>
</dbReference>
<protein>
    <submittedName>
        <fullName evidence="3">EAL domain-containing protein (Putative c-di-GMP-specific phosphodiesterase class I)</fullName>
    </submittedName>
</protein>
<dbReference type="InterPro" id="IPR050706">
    <property type="entry name" value="Cyclic-di-GMP_PDE-like"/>
</dbReference>
<dbReference type="InterPro" id="IPR001633">
    <property type="entry name" value="EAL_dom"/>
</dbReference>
<dbReference type="STRING" id="584787.GCA_001247655_03923"/>
<comment type="caution">
    <text evidence="3">The sequence shown here is derived from an EMBL/GenBank/DDBJ whole genome shotgun (WGS) entry which is preliminary data.</text>
</comment>
<proteinExistence type="predicted"/>
<accession>A0A3N1PCC9</accession>
<gene>
    <name evidence="3" type="ORF">EDC28_106281</name>
</gene>
<dbReference type="CDD" id="cd01948">
    <property type="entry name" value="EAL"/>
    <property type="match status" value="1"/>
</dbReference>
<evidence type="ECO:0000256" key="1">
    <source>
        <dbReference type="SAM" id="Coils"/>
    </source>
</evidence>
<dbReference type="InterPro" id="IPR035965">
    <property type="entry name" value="PAS-like_dom_sf"/>
</dbReference>